<proteinExistence type="predicted"/>
<dbReference type="AlphaFoldDB" id="A0A7G5GPV9"/>
<evidence type="ECO:0000313" key="3">
    <source>
        <dbReference type="Proteomes" id="UP000515369"/>
    </source>
</evidence>
<feature type="transmembrane region" description="Helical" evidence="1">
    <location>
        <begin position="46"/>
        <end position="65"/>
    </location>
</feature>
<feature type="transmembrane region" description="Helical" evidence="1">
    <location>
        <begin position="148"/>
        <end position="167"/>
    </location>
</feature>
<dbReference type="RefSeq" id="WP_182458014.1">
    <property type="nucleotide sequence ID" value="NZ_CP059732.1"/>
</dbReference>
<name>A0A7G5GPV9_9BACT</name>
<dbReference type="KEGG" id="sfol:H3H32_23370"/>
<feature type="transmembrane region" description="Helical" evidence="1">
    <location>
        <begin position="125"/>
        <end position="142"/>
    </location>
</feature>
<accession>A0A7G5GPV9</accession>
<feature type="transmembrane region" description="Helical" evidence="1">
    <location>
        <begin position="71"/>
        <end position="89"/>
    </location>
</feature>
<organism evidence="2 3">
    <name type="scientific">Spirosoma foliorum</name>
    <dbReference type="NCBI Taxonomy" id="2710596"/>
    <lineage>
        <taxon>Bacteria</taxon>
        <taxon>Pseudomonadati</taxon>
        <taxon>Bacteroidota</taxon>
        <taxon>Cytophagia</taxon>
        <taxon>Cytophagales</taxon>
        <taxon>Cytophagaceae</taxon>
        <taxon>Spirosoma</taxon>
    </lineage>
</organism>
<reference evidence="2 3" key="1">
    <citation type="submission" date="2020-07" db="EMBL/GenBank/DDBJ databases">
        <title>Spirosoma foliorum sp. nov., isolated from the leaves on the Nejang mountain Korea, Republic of.</title>
        <authorList>
            <person name="Ho H."/>
            <person name="Lee Y.-J."/>
            <person name="Nurcahyanto D.-A."/>
            <person name="Kim S.-G."/>
        </authorList>
    </citation>
    <scope>NUCLEOTIDE SEQUENCE [LARGE SCALE GENOMIC DNA]</scope>
    <source>
        <strain evidence="2 3">PL0136</strain>
    </source>
</reference>
<dbReference type="EMBL" id="CP059732">
    <property type="protein sequence ID" value="QMW00901.1"/>
    <property type="molecule type" value="Genomic_DNA"/>
</dbReference>
<keyword evidence="1" id="KW-0472">Membrane</keyword>
<evidence type="ECO:0000256" key="1">
    <source>
        <dbReference type="SAM" id="Phobius"/>
    </source>
</evidence>
<gene>
    <name evidence="2" type="ORF">H3H32_23370</name>
</gene>
<protein>
    <submittedName>
        <fullName evidence="2">Uncharacterized protein</fullName>
    </submittedName>
</protein>
<sequence length="190" mass="21888">MEFDELQKIWHSQTNEPLWVINEKALYKRILVKKAKASHITNFSELLVLIVYAGAGSLIAGLNYVKPKPNLMLYLMAAWMFATALYVLVSRIRRIKGSHAFDRSMLGELNYAVSMATYQVRFSQLMRWNIIPVGILSLWGVWRVDQSVWLVLGIVMVFILGYAGGGWEHRIYIAKKRELEALQRKLMIGL</sequence>
<keyword evidence="1" id="KW-0812">Transmembrane</keyword>
<keyword evidence="3" id="KW-1185">Reference proteome</keyword>
<dbReference type="Proteomes" id="UP000515369">
    <property type="component" value="Chromosome"/>
</dbReference>
<keyword evidence="1" id="KW-1133">Transmembrane helix</keyword>
<evidence type="ECO:0000313" key="2">
    <source>
        <dbReference type="EMBL" id="QMW00901.1"/>
    </source>
</evidence>